<evidence type="ECO:0000256" key="1">
    <source>
        <dbReference type="ARBA" id="ARBA00023172"/>
    </source>
</evidence>
<evidence type="ECO:0000313" key="5">
    <source>
        <dbReference type="Proteomes" id="UP001237011"/>
    </source>
</evidence>
<dbReference type="EMBL" id="CP132191">
    <property type="protein sequence ID" value="WLP85251.1"/>
    <property type="molecule type" value="Genomic_DNA"/>
</dbReference>
<gene>
    <name evidence="4" type="ORF">Q8852_02925</name>
</gene>
<evidence type="ECO:0000256" key="2">
    <source>
        <dbReference type="SAM" id="Coils"/>
    </source>
</evidence>
<keyword evidence="1" id="KW-0233">DNA recombination</keyword>
<keyword evidence="2" id="KW-0175">Coiled coil</keyword>
<organism evidence="4 5">
    <name type="scientific">Mycoplasma seminis</name>
    <dbReference type="NCBI Taxonomy" id="512749"/>
    <lineage>
        <taxon>Bacteria</taxon>
        <taxon>Bacillati</taxon>
        <taxon>Mycoplasmatota</taxon>
        <taxon>Mollicutes</taxon>
        <taxon>Mycoplasmataceae</taxon>
        <taxon>Mycoplasma</taxon>
    </lineage>
</organism>
<evidence type="ECO:0000313" key="4">
    <source>
        <dbReference type="EMBL" id="WLP85251.1"/>
    </source>
</evidence>
<dbReference type="PROSITE" id="PS51898">
    <property type="entry name" value="TYR_RECOMBINASE"/>
    <property type="match status" value="1"/>
</dbReference>
<protein>
    <submittedName>
        <fullName evidence="4">Tyrosine-type recombinase/integrase</fullName>
    </submittedName>
</protein>
<dbReference type="InterPro" id="IPR002104">
    <property type="entry name" value="Integrase_catalytic"/>
</dbReference>
<keyword evidence="5" id="KW-1185">Reference proteome</keyword>
<name>A0ABY9HA05_9MOLU</name>
<proteinExistence type="predicted"/>
<dbReference type="SUPFAM" id="SSF56349">
    <property type="entry name" value="DNA breaking-rejoining enzymes"/>
    <property type="match status" value="1"/>
</dbReference>
<dbReference type="InterPro" id="IPR011010">
    <property type="entry name" value="DNA_brk_join_enz"/>
</dbReference>
<reference evidence="4" key="1">
    <citation type="submission" date="2023-08" db="EMBL/GenBank/DDBJ databases">
        <title>Complete genome sequence of Mycoplasma seminis 2200.</title>
        <authorList>
            <person name="Spergser J."/>
        </authorList>
    </citation>
    <scope>NUCLEOTIDE SEQUENCE [LARGE SCALE GENOMIC DNA]</scope>
    <source>
        <strain evidence="4">2200</strain>
    </source>
</reference>
<feature type="coiled-coil region" evidence="2">
    <location>
        <begin position="270"/>
        <end position="332"/>
    </location>
</feature>
<accession>A0ABY9HA05</accession>
<dbReference type="InterPro" id="IPR013762">
    <property type="entry name" value="Integrase-like_cat_sf"/>
</dbReference>
<dbReference type="Gene3D" id="1.10.443.10">
    <property type="entry name" value="Intergrase catalytic core"/>
    <property type="match status" value="1"/>
</dbReference>
<dbReference type="Proteomes" id="UP001237011">
    <property type="component" value="Chromosome"/>
</dbReference>
<dbReference type="RefSeq" id="WP_305937688.1">
    <property type="nucleotide sequence ID" value="NZ_CP132191.1"/>
</dbReference>
<feature type="domain" description="Tyr recombinase" evidence="3">
    <location>
        <begin position="92"/>
        <end position="271"/>
    </location>
</feature>
<sequence>MQQNIEQLKEIYLEKFSNQGTRAHVAQVIKTFGDEISIEQIEKVIKMWEKTLEPRTTRTRITILKKYITYIAKKLKRVDLLEYEFPKIKIPQKARFIWNTVEVERIKHYLKTYDNSKGIATLATFLLNNGCRIAEAMAVLSQPKEFKQRGDGLHYTIMAAFKKNNARAYILKPTEWEEYNNVIKNNPKTFSNLNVLTYEMKKLFKQLKDEFPEWKKADITFHTFRRTWITNQHEAGYDIVSIQKSTGHKDTTTLINSYILPSEETLVRYVERASDEKRLKQKSIEELKKEVNALRDFKDSAIINEKMQLNELEAIRLKNEALKLENERLKRIIKELKPTEKEGF</sequence>
<evidence type="ECO:0000259" key="3">
    <source>
        <dbReference type="PROSITE" id="PS51898"/>
    </source>
</evidence>
<dbReference type="Pfam" id="PF00589">
    <property type="entry name" value="Phage_integrase"/>
    <property type="match status" value="1"/>
</dbReference>